<reference evidence="3" key="1">
    <citation type="submission" date="2021-01" db="EMBL/GenBank/DDBJ databases">
        <authorList>
            <consortium name="Genoscope - CEA"/>
            <person name="William W."/>
        </authorList>
    </citation>
    <scope>NUCLEOTIDE SEQUENCE</scope>
</reference>
<dbReference type="EMBL" id="CAJJDN010000008">
    <property type="protein sequence ID" value="CAD8054312.1"/>
    <property type="molecule type" value="Genomic_DNA"/>
</dbReference>
<gene>
    <name evidence="3" type="ORF">PSON_ATCC_30995.1.T0080198</name>
</gene>
<dbReference type="AlphaFoldDB" id="A0A8S1KMY3"/>
<evidence type="ECO:0000313" key="3">
    <source>
        <dbReference type="EMBL" id="CAD8054312.1"/>
    </source>
</evidence>
<keyword evidence="1" id="KW-0175">Coiled coil</keyword>
<keyword evidence="2" id="KW-0732">Signal</keyword>
<organism evidence="3 4">
    <name type="scientific">Paramecium sonneborni</name>
    <dbReference type="NCBI Taxonomy" id="65129"/>
    <lineage>
        <taxon>Eukaryota</taxon>
        <taxon>Sar</taxon>
        <taxon>Alveolata</taxon>
        <taxon>Ciliophora</taxon>
        <taxon>Intramacronucleata</taxon>
        <taxon>Oligohymenophorea</taxon>
        <taxon>Peniculida</taxon>
        <taxon>Parameciidae</taxon>
        <taxon>Paramecium</taxon>
    </lineage>
</organism>
<protein>
    <recommendedName>
        <fullName evidence="5">Trichocyst matrix protein</fullName>
    </recommendedName>
</protein>
<feature type="coiled-coil region" evidence="1">
    <location>
        <begin position="244"/>
        <end position="307"/>
    </location>
</feature>
<dbReference type="Proteomes" id="UP000692954">
    <property type="component" value="Unassembled WGS sequence"/>
</dbReference>
<name>A0A8S1KMY3_9CILI</name>
<feature type="coiled-coil region" evidence="1">
    <location>
        <begin position="76"/>
        <end position="152"/>
    </location>
</feature>
<sequence length="380" mass="43125">MKTTMLLVLVACAFATNTALFDRIEKSDLGRTLLNTIAIQMTTGEPLERIFQTLYDLEDRYIADQKEDDANNQAFQQVCDADLAALNQELANLEQRNTELQAVLDDLVPIRDQKIGQKKAKELQKAELQKVIDETTAKRQEQADDFEAQRQEYTFVSSVLAEARRLFTDNLQAPSFLQKGEEKVHVTPQIMAQVASHMSQGAHKASTMKHVRTFGKAIKLLANLANRTQQFANQELTGRVIKLIDDLQNQLSQAFDLARKAEDDRTRAFQAYMSLLNKDMNKYNSTIANLTAEIQSLQDRIDATTSSQNDVLQRIQAKTQQRDDRRGECQEAAYDYQQRRSARDGDRQTVSDLIGVLNTNMRDLKEYIALRIAAGDTNLE</sequence>
<evidence type="ECO:0008006" key="5">
    <source>
        <dbReference type="Google" id="ProtNLM"/>
    </source>
</evidence>
<feature type="chain" id="PRO_5035778733" description="Trichocyst matrix protein" evidence="2">
    <location>
        <begin position="16"/>
        <end position="380"/>
    </location>
</feature>
<feature type="signal peptide" evidence="2">
    <location>
        <begin position="1"/>
        <end position="15"/>
    </location>
</feature>
<accession>A0A8S1KMY3</accession>
<evidence type="ECO:0000313" key="4">
    <source>
        <dbReference type="Proteomes" id="UP000692954"/>
    </source>
</evidence>
<dbReference type="OrthoDB" id="294361at2759"/>
<proteinExistence type="predicted"/>
<evidence type="ECO:0000256" key="1">
    <source>
        <dbReference type="SAM" id="Coils"/>
    </source>
</evidence>
<comment type="caution">
    <text evidence="3">The sequence shown here is derived from an EMBL/GenBank/DDBJ whole genome shotgun (WGS) entry which is preliminary data.</text>
</comment>
<evidence type="ECO:0000256" key="2">
    <source>
        <dbReference type="SAM" id="SignalP"/>
    </source>
</evidence>
<keyword evidence="4" id="KW-1185">Reference proteome</keyword>